<sequence>MANVFPKWVNTIPIKVIVAIILTVTAVVCGVTYYATPKYTRVGYAPIQPVAFSHALHAGQLDIDCRYCHTFVDRSEHSNVPAANVCMTCHSMVRKDDPMLAPVKTSYESGEPIPWVRVHKTPDYVYFNHSVHVNRGVSCVECHGRVDEMDVVTHKESFSMSFCLDCHRNPEEHVRPPEEVYNLDWERPDTEDFKKEAVGFVHDWKVNPPQSCSGCHR</sequence>
<keyword evidence="1" id="KW-0812">Transmembrane</keyword>
<dbReference type="Pfam" id="PF14522">
    <property type="entry name" value="Cytochrome_C7"/>
    <property type="match status" value="1"/>
</dbReference>
<name>A0ABU1AZI9_9BACT</name>
<comment type="caution">
    <text evidence="3">The sequence shown here is derived from an EMBL/GenBank/DDBJ whole genome shotgun (WGS) entry which is preliminary data.</text>
</comment>
<feature type="transmembrane region" description="Helical" evidence="1">
    <location>
        <begin position="12"/>
        <end position="35"/>
    </location>
</feature>
<evidence type="ECO:0000313" key="4">
    <source>
        <dbReference type="Proteomes" id="UP001225316"/>
    </source>
</evidence>
<keyword evidence="1" id="KW-1133">Transmembrane helix</keyword>
<dbReference type="SUPFAM" id="SSF48695">
    <property type="entry name" value="Multiheme cytochromes"/>
    <property type="match status" value="1"/>
</dbReference>
<evidence type="ECO:0000259" key="2">
    <source>
        <dbReference type="Pfam" id="PF14522"/>
    </source>
</evidence>
<organism evidence="3 4">
    <name type="scientific">Thalassobacterium maritimum</name>
    <dbReference type="NCBI Taxonomy" id="3041265"/>
    <lineage>
        <taxon>Bacteria</taxon>
        <taxon>Pseudomonadati</taxon>
        <taxon>Verrucomicrobiota</taxon>
        <taxon>Opitutia</taxon>
        <taxon>Puniceicoccales</taxon>
        <taxon>Coraliomargaritaceae</taxon>
        <taxon>Thalassobacterium</taxon>
    </lineage>
</organism>
<keyword evidence="1" id="KW-0472">Membrane</keyword>
<dbReference type="InterPro" id="IPR036280">
    <property type="entry name" value="Multihaem_cyt_sf"/>
</dbReference>
<proteinExistence type="predicted"/>
<dbReference type="Gene3D" id="3.90.10.10">
    <property type="entry name" value="Cytochrome C3"/>
    <property type="match status" value="2"/>
</dbReference>
<dbReference type="PANTHER" id="PTHR39425">
    <property type="entry name" value="LIPOPROTEIN CYTOCHROME C"/>
    <property type="match status" value="1"/>
</dbReference>
<evidence type="ECO:0000313" key="3">
    <source>
        <dbReference type="EMBL" id="MDQ8208387.1"/>
    </source>
</evidence>
<evidence type="ECO:0000256" key="1">
    <source>
        <dbReference type="SAM" id="Phobius"/>
    </source>
</evidence>
<dbReference type="EMBL" id="JARXHW010000030">
    <property type="protein sequence ID" value="MDQ8208387.1"/>
    <property type="molecule type" value="Genomic_DNA"/>
</dbReference>
<reference evidence="3 4" key="1">
    <citation type="submission" date="2023-04" db="EMBL/GenBank/DDBJ databases">
        <title>A novel bacteria isolated from coastal sediment.</title>
        <authorList>
            <person name="Liu X.-J."/>
            <person name="Du Z.-J."/>
        </authorList>
    </citation>
    <scope>NUCLEOTIDE SEQUENCE [LARGE SCALE GENOMIC DNA]</scope>
    <source>
        <strain evidence="3 4">SDUM461003</strain>
    </source>
</reference>
<feature type="domain" description="Cytochrome c7-like" evidence="2">
    <location>
        <begin position="125"/>
        <end position="217"/>
    </location>
</feature>
<protein>
    <submittedName>
        <fullName evidence="3">Cytochrome c3 family protein</fullName>
    </submittedName>
</protein>
<keyword evidence="4" id="KW-1185">Reference proteome</keyword>
<dbReference type="RefSeq" id="WP_308950948.1">
    <property type="nucleotide sequence ID" value="NZ_JARXHW010000030.1"/>
</dbReference>
<dbReference type="Proteomes" id="UP001225316">
    <property type="component" value="Unassembled WGS sequence"/>
</dbReference>
<dbReference type="CDD" id="cd08168">
    <property type="entry name" value="Cytochrom_C3"/>
    <property type="match status" value="1"/>
</dbReference>
<dbReference type="InterPro" id="IPR029467">
    <property type="entry name" value="Cyt_c7-like"/>
</dbReference>
<accession>A0ABU1AZI9</accession>
<dbReference type="PANTHER" id="PTHR39425:SF1">
    <property type="entry name" value="CYTOCHROME C7-LIKE DOMAIN-CONTAINING PROTEIN"/>
    <property type="match status" value="1"/>
</dbReference>
<gene>
    <name evidence="3" type="ORF">QEH52_12765</name>
</gene>